<comment type="catalytic activity">
    <reaction evidence="2">
        <text>1D-myo-inositol hexakisphosphate + ATP = 1-diphospho-1D-myo-inositol 2,3,4,5,6-pentakisphosphate + ADP</text>
        <dbReference type="Rhea" id="RHEA:37459"/>
        <dbReference type="ChEBI" id="CHEBI:30616"/>
        <dbReference type="ChEBI" id="CHEBI:58130"/>
        <dbReference type="ChEBI" id="CHEBI:74946"/>
        <dbReference type="ChEBI" id="CHEBI:456216"/>
        <dbReference type="EC" id="2.7.4.24"/>
    </reaction>
    <physiologicalReaction direction="left-to-right" evidence="2">
        <dbReference type="Rhea" id="RHEA:37460"/>
    </physiologicalReaction>
</comment>
<dbReference type="AlphaFoldDB" id="A0A7C8YW07"/>
<evidence type="ECO:0000256" key="2">
    <source>
        <dbReference type="ARBA" id="ARBA00034629"/>
    </source>
</evidence>
<dbReference type="EMBL" id="GISG01064313">
    <property type="protein sequence ID" value="MBA4627959.1"/>
    <property type="molecule type" value="Transcribed_RNA"/>
</dbReference>
<reference evidence="3" key="1">
    <citation type="journal article" date="2013" name="J. Plant Res.">
        <title>Effect of fungi and light on seed germination of three Opuntia species from semiarid lands of central Mexico.</title>
        <authorList>
            <person name="Delgado-Sanchez P."/>
            <person name="Jimenez-Bremont J.F."/>
            <person name="Guerrero-Gonzalez Mde L."/>
            <person name="Flores J."/>
        </authorList>
    </citation>
    <scope>NUCLEOTIDE SEQUENCE</scope>
    <source>
        <tissue evidence="3">Cladode</tissue>
    </source>
</reference>
<dbReference type="PANTHER" id="PTHR12750">
    <property type="entry name" value="DIPHOSPHOINOSITOL PENTAKISPHOSPHATE KINASE"/>
    <property type="match status" value="1"/>
</dbReference>
<dbReference type="GO" id="GO:0032958">
    <property type="term" value="P:inositol phosphate biosynthetic process"/>
    <property type="evidence" value="ECO:0007669"/>
    <property type="project" value="TreeGrafter"/>
</dbReference>
<evidence type="ECO:0000256" key="1">
    <source>
        <dbReference type="ARBA" id="ARBA00033696"/>
    </source>
</evidence>
<dbReference type="GO" id="GO:0000828">
    <property type="term" value="F:inositol hexakisphosphate kinase activity"/>
    <property type="evidence" value="ECO:0007669"/>
    <property type="project" value="TreeGrafter"/>
</dbReference>
<dbReference type="Gene3D" id="3.30.470.20">
    <property type="entry name" value="ATP-grasp fold, B domain"/>
    <property type="match status" value="1"/>
</dbReference>
<accession>A0A7C8YW07</accession>
<dbReference type="InterPro" id="IPR037446">
    <property type="entry name" value="His_Pase_VIP1"/>
</dbReference>
<reference evidence="3" key="2">
    <citation type="submission" date="2020-07" db="EMBL/GenBank/DDBJ databases">
        <authorList>
            <person name="Vera ALvarez R."/>
            <person name="Arias-Moreno D.M."/>
            <person name="Jimenez-Jacinto V."/>
            <person name="Jimenez-Bremont J.F."/>
            <person name="Swaminathan K."/>
            <person name="Moose S.P."/>
            <person name="Guerrero-Gonzalez M.L."/>
            <person name="Marino-Ramirez L."/>
            <person name="Landsman D."/>
            <person name="Rodriguez-Kessler M."/>
            <person name="Delgado-Sanchez P."/>
        </authorList>
    </citation>
    <scope>NUCLEOTIDE SEQUENCE</scope>
    <source>
        <tissue evidence="3">Cladode</tissue>
    </source>
</reference>
<evidence type="ECO:0000313" key="3">
    <source>
        <dbReference type="EMBL" id="MBA4627959.1"/>
    </source>
</evidence>
<organism evidence="3">
    <name type="scientific">Opuntia streptacantha</name>
    <name type="common">Prickly pear cactus</name>
    <name type="synonym">Opuntia cardona</name>
    <dbReference type="NCBI Taxonomy" id="393608"/>
    <lineage>
        <taxon>Eukaryota</taxon>
        <taxon>Viridiplantae</taxon>
        <taxon>Streptophyta</taxon>
        <taxon>Embryophyta</taxon>
        <taxon>Tracheophyta</taxon>
        <taxon>Spermatophyta</taxon>
        <taxon>Magnoliopsida</taxon>
        <taxon>eudicotyledons</taxon>
        <taxon>Gunneridae</taxon>
        <taxon>Pentapetalae</taxon>
        <taxon>Caryophyllales</taxon>
        <taxon>Cactineae</taxon>
        <taxon>Cactaceae</taxon>
        <taxon>Opuntioideae</taxon>
        <taxon>Opuntia</taxon>
    </lineage>
</organism>
<sequence length="100" mass="11860">MRFCKPFVEKPIDGDDHSIMIYYPSSTRGGMKELFRKVGNRSSEFHPEVRKVRHEGSYIYIYIYMKSSCRLMGQMSRFTRLDLTMLMLKQENPLLLMALL</sequence>
<protein>
    <submittedName>
        <fullName evidence="3">Uncharacterized protein</fullName>
    </submittedName>
</protein>
<comment type="catalytic activity">
    <reaction evidence="1">
        <text>5-diphospho-1D-myo-inositol 1,2,3,4,6-pentakisphosphate + ATP + H(+) = 1,5-bis(diphospho)-1D-myo-inositol 2,3,4,6-tetrakisphosphate + ADP</text>
        <dbReference type="Rhea" id="RHEA:10276"/>
        <dbReference type="ChEBI" id="CHEBI:15378"/>
        <dbReference type="ChEBI" id="CHEBI:30616"/>
        <dbReference type="ChEBI" id="CHEBI:58628"/>
        <dbReference type="ChEBI" id="CHEBI:77983"/>
        <dbReference type="ChEBI" id="CHEBI:456216"/>
        <dbReference type="EC" id="2.7.4.24"/>
    </reaction>
    <physiologicalReaction direction="left-to-right" evidence="1">
        <dbReference type="Rhea" id="RHEA:10277"/>
    </physiologicalReaction>
</comment>
<proteinExistence type="predicted"/>
<dbReference type="GO" id="GO:0033857">
    <property type="term" value="F:5-diphosphoinositol pentakisphosphate 1-kinase activity"/>
    <property type="evidence" value="ECO:0007669"/>
    <property type="project" value="TreeGrafter"/>
</dbReference>
<dbReference type="PANTHER" id="PTHR12750:SF9">
    <property type="entry name" value="INOSITOL HEXAKISPHOSPHATE AND DIPHOSPHOINOSITOL-PENTAKISPHOSPHATE KINASE"/>
    <property type="match status" value="1"/>
</dbReference>
<name>A0A7C8YW07_OPUST</name>
<dbReference type="GO" id="GO:0006020">
    <property type="term" value="P:inositol metabolic process"/>
    <property type="evidence" value="ECO:0007669"/>
    <property type="project" value="TreeGrafter"/>
</dbReference>